<accession>A0ABR7TF63</accession>
<dbReference type="SFLD" id="SFLDG01126">
    <property type="entry name" value="C1.2:_Nucleotidase_Like"/>
    <property type="match status" value="1"/>
</dbReference>
<comment type="similarity">
    <text evidence="1">Belongs to the 5'(3')-deoxyribonucleotidase family.</text>
</comment>
<dbReference type="Gene3D" id="3.40.50.1000">
    <property type="entry name" value="HAD superfamily/HAD-like"/>
    <property type="match status" value="1"/>
</dbReference>
<dbReference type="Pfam" id="PF06941">
    <property type="entry name" value="NT5C"/>
    <property type="match status" value="1"/>
</dbReference>
<dbReference type="SFLD" id="SFLDG01146">
    <property type="entry name" value="C1.2.2"/>
    <property type="match status" value="1"/>
</dbReference>
<reference evidence="2 3" key="1">
    <citation type="journal article" date="2020" name="Microorganisms">
        <title>New Insight into Antimicrobial Compounds from Food and Marine-Sourced Carnobacterium Species through Phenotype and Genome Analyses.</title>
        <authorList>
            <person name="Begrem S."/>
            <person name="Ivaniuk F."/>
            <person name="Gigout-Chevalier F."/>
            <person name="Kolypczuk L."/>
            <person name="Bonnetot S."/>
            <person name="Leroi F."/>
            <person name="Grovel O."/>
            <person name="Delbarre-Ladrat C."/>
            <person name="Passerini D."/>
        </authorList>
    </citation>
    <scope>NUCLEOTIDE SEQUENCE [LARGE SCALE GENOMIC DNA]</scope>
    <source>
        <strain evidence="2 3">MIP2551</strain>
    </source>
</reference>
<proteinExistence type="inferred from homology"/>
<dbReference type="InterPro" id="IPR010708">
    <property type="entry name" value="5'(3')-deoxyribonucleotidase"/>
</dbReference>
<comment type="caution">
    <text evidence="2">The sequence shown here is derived from an EMBL/GenBank/DDBJ whole genome shotgun (WGS) entry which is preliminary data.</text>
</comment>
<protein>
    <submittedName>
        <fullName evidence="2">5'(3')-deoxyribonucleotidase</fullName>
    </submittedName>
</protein>
<dbReference type="Gene3D" id="1.10.40.40">
    <property type="entry name" value="Deoxyribonucleotidase, domain 2"/>
    <property type="match status" value="1"/>
</dbReference>
<dbReference type="InterPro" id="IPR023214">
    <property type="entry name" value="HAD_sf"/>
</dbReference>
<dbReference type="PANTHER" id="PTHR16504">
    <property type="entry name" value="5'(3')-DEOXYRIBONUCLEOTIDASE"/>
    <property type="match status" value="1"/>
</dbReference>
<dbReference type="EMBL" id="WNJQ01000007">
    <property type="protein sequence ID" value="MBC9825816.1"/>
    <property type="molecule type" value="Genomic_DNA"/>
</dbReference>
<dbReference type="Proteomes" id="UP000638836">
    <property type="component" value="Unassembled WGS sequence"/>
</dbReference>
<dbReference type="SUPFAM" id="SSF56784">
    <property type="entry name" value="HAD-like"/>
    <property type="match status" value="1"/>
</dbReference>
<evidence type="ECO:0000313" key="3">
    <source>
        <dbReference type="Proteomes" id="UP000638836"/>
    </source>
</evidence>
<dbReference type="SFLD" id="SFLDS00003">
    <property type="entry name" value="Haloacid_Dehalogenase"/>
    <property type="match status" value="1"/>
</dbReference>
<evidence type="ECO:0000313" key="2">
    <source>
        <dbReference type="EMBL" id="MBC9825816.1"/>
    </source>
</evidence>
<gene>
    <name evidence="2" type="ORF">GLO26_08305</name>
</gene>
<organism evidence="2 3">
    <name type="scientific">Carnobacterium inhibens</name>
    <dbReference type="NCBI Taxonomy" id="147709"/>
    <lineage>
        <taxon>Bacteria</taxon>
        <taxon>Bacillati</taxon>
        <taxon>Bacillota</taxon>
        <taxon>Bacilli</taxon>
        <taxon>Lactobacillales</taxon>
        <taxon>Carnobacteriaceae</taxon>
        <taxon>Carnobacterium</taxon>
    </lineage>
</organism>
<dbReference type="RefSeq" id="WP_187948940.1">
    <property type="nucleotide sequence ID" value="NZ_JAMAYM010000001.1"/>
</dbReference>
<name>A0ABR7TF63_9LACT</name>
<evidence type="ECO:0000256" key="1">
    <source>
        <dbReference type="ARBA" id="ARBA00009589"/>
    </source>
</evidence>
<dbReference type="InterPro" id="IPR036412">
    <property type="entry name" value="HAD-like_sf"/>
</dbReference>
<dbReference type="PANTHER" id="PTHR16504:SF4">
    <property type="entry name" value="5'(3')-DEOXYRIBONUCLEOTIDASE"/>
    <property type="match status" value="1"/>
</dbReference>
<sequence>MFFVKKKIAIDMDQVIADIEISFIELFKKEYNLSFDSVEDYLKENPNFDLVTTIKELYPLINTYAFFRNPPVMKDSQAVLRELAEDYDLYIATAAMDVPKTFTAKYEWLQEHFDFIDPQHFIFCGDKSIVHTDYLIDDSIRQLERFSGTGILFVNSLNETEDRYIRANNWKDIRDYFLSIKD</sequence>
<keyword evidence="3" id="KW-1185">Reference proteome</keyword>